<reference evidence="1" key="1">
    <citation type="submission" date="2019-03" db="EMBL/GenBank/DDBJ databases">
        <title>Single cell metagenomics reveals metabolic interactions within the superorganism composed of flagellate Streblomastix strix and complex community of Bacteroidetes bacteria on its surface.</title>
        <authorList>
            <person name="Treitli S.C."/>
            <person name="Kolisko M."/>
            <person name="Husnik F."/>
            <person name="Keeling P."/>
            <person name="Hampl V."/>
        </authorList>
    </citation>
    <scope>NUCLEOTIDE SEQUENCE</scope>
    <source>
        <strain evidence="1">STM</strain>
    </source>
</reference>
<protein>
    <submittedName>
        <fullName evidence="1">Uncharacterized protein</fullName>
    </submittedName>
</protein>
<accession>A0A5J4RSG0</accession>
<gene>
    <name evidence="1" type="ORF">EZS27_015873</name>
</gene>
<dbReference type="EMBL" id="SNRY01000844">
    <property type="protein sequence ID" value="KAA6335941.1"/>
    <property type="molecule type" value="Genomic_DNA"/>
</dbReference>
<comment type="caution">
    <text evidence="1">The sequence shown here is derived from an EMBL/GenBank/DDBJ whole genome shotgun (WGS) entry which is preliminary data.</text>
</comment>
<name>A0A5J4RSG0_9ZZZZ</name>
<sequence length="38" mass="4426">MIKKILCYLLKNKKVARRKADAATPICRRFGNRHANVQ</sequence>
<evidence type="ECO:0000313" key="1">
    <source>
        <dbReference type="EMBL" id="KAA6335941.1"/>
    </source>
</evidence>
<proteinExistence type="predicted"/>
<dbReference type="AlphaFoldDB" id="A0A5J4RSG0"/>
<organism evidence="1">
    <name type="scientific">termite gut metagenome</name>
    <dbReference type="NCBI Taxonomy" id="433724"/>
    <lineage>
        <taxon>unclassified sequences</taxon>
        <taxon>metagenomes</taxon>
        <taxon>organismal metagenomes</taxon>
    </lineage>
</organism>